<evidence type="ECO:0000313" key="3">
    <source>
        <dbReference type="EMBL" id="GJT79002.1"/>
    </source>
</evidence>
<accession>A0ABQ5GVI8</accession>
<dbReference type="InterPro" id="IPR013103">
    <property type="entry name" value="RVT_2"/>
</dbReference>
<feature type="region of interest" description="Disordered" evidence="1">
    <location>
        <begin position="266"/>
        <end position="293"/>
    </location>
</feature>
<dbReference type="Proteomes" id="UP001151760">
    <property type="component" value="Unassembled WGS sequence"/>
</dbReference>
<feature type="compositionally biased region" description="Basic and acidic residues" evidence="1">
    <location>
        <begin position="235"/>
        <end position="244"/>
    </location>
</feature>
<feature type="compositionally biased region" description="Polar residues" evidence="1">
    <location>
        <begin position="338"/>
        <end position="357"/>
    </location>
</feature>
<evidence type="ECO:0000259" key="2">
    <source>
        <dbReference type="Pfam" id="PF07727"/>
    </source>
</evidence>
<keyword evidence="4" id="KW-1185">Reference proteome</keyword>
<organism evidence="3 4">
    <name type="scientific">Tanacetum coccineum</name>
    <dbReference type="NCBI Taxonomy" id="301880"/>
    <lineage>
        <taxon>Eukaryota</taxon>
        <taxon>Viridiplantae</taxon>
        <taxon>Streptophyta</taxon>
        <taxon>Embryophyta</taxon>
        <taxon>Tracheophyta</taxon>
        <taxon>Spermatophyta</taxon>
        <taxon>Magnoliopsida</taxon>
        <taxon>eudicotyledons</taxon>
        <taxon>Gunneridae</taxon>
        <taxon>Pentapetalae</taxon>
        <taxon>asterids</taxon>
        <taxon>campanulids</taxon>
        <taxon>Asterales</taxon>
        <taxon>Asteraceae</taxon>
        <taxon>Asteroideae</taxon>
        <taxon>Anthemideae</taxon>
        <taxon>Anthemidinae</taxon>
        <taxon>Tanacetum</taxon>
    </lineage>
</organism>
<reference evidence="3" key="1">
    <citation type="journal article" date="2022" name="Int. J. Mol. Sci.">
        <title>Draft Genome of Tanacetum Coccineum: Genomic Comparison of Closely Related Tanacetum-Family Plants.</title>
        <authorList>
            <person name="Yamashiro T."/>
            <person name="Shiraishi A."/>
            <person name="Nakayama K."/>
            <person name="Satake H."/>
        </authorList>
    </citation>
    <scope>NUCLEOTIDE SEQUENCE</scope>
</reference>
<evidence type="ECO:0000256" key="1">
    <source>
        <dbReference type="SAM" id="MobiDB-lite"/>
    </source>
</evidence>
<name>A0ABQ5GVI8_9ASTR</name>
<gene>
    <name evidence="3" type="ORF">Tco_1045727</name>
</gene>
<sequence>MPPLADLSFAGLDDYVYTPTSNKASASISNGEESVTQTSNFNVEMPKDNSVRTNKVLIEDWVSDDEDIFQSKDSQTTDKPSFKKIEFTKAMNEPVKFDKQAVKPSWAKSVNVLLREMGSSASFRQQGKSTTSFKYEGYCLTVEMSRHNDRTKALLMTKDMWGFFVAFGGSTRGGRIQVAPSISFMRPFGCLVTILNTLHLLDKFDGKAEEGFLVGNQTNKNAGLQDTNGNSGLKKNVDAGQTKKENVSTQQYIMFPLWSSISSNYKSSDDKAEDDTADDAVGKKNVQEPASEYDQALKNVLDKMMDQEKEATKQSDAVRKEFEAQCDSQLPRENITRASSTNSFNTVSTPVNTASRTFSPVGPSSGPSFVPFGRSFPIDVVNLPHDPLMPELEDTAEIRSTGIFGNAYDDLEILNTPYADQSVGAEADFNKMEPSTIVSRIPTTRVHTTHPKAQIIRDPKSAVQTRGMTKKNFEEHVMISYIQKQRRTNHKDFQNCLFACFLSQHEPIKISQALDDESWVEAMQEELLQFKIQKVWTLVDLPSGKKAIGTKWVHRNKKDERGIVVRNKAILIAQGYKQEEGIDYDEVFAPVARVEAISCFGVDSVVAGEYSGCDVEDMERLIVGFNKIEFSIIIVYCYWRDSTAATESFAVESLIVSLEVQLSINTWRLCYAPMGWIRSYWGFLEGLVPRVVSISPGSEIDYYIDSHILNLYGGTLLKIDELSTRGQYGVMIIADEADLNVWVGRIGEMVRKGAEGNGQEDDRARADGY</sequence>
<reference evidence="3" key="2">
    <citation type="submission" date="2022-01" db="EMBL/GenBank/DDBJ databases">
        <authorList>
            <person name="Yamashiro T."/>
            <person name="Shiraishi A."/>
            <person name="Satake H."/>
            <person name="Nakayama K."/>
        </authorList>
    </citation>
    <scope>NUCLEOTIDE SEQUENCE</scope>
</reference>
<feature type="domain" description="Reverse transcriptase Ty1/copia-type" evidence="2">
    <location>
        <begin position="534"/>
        <end position="598"/>
    </location>
</feature>
<dbReference type="Pfam" id="PF07727">
    <property type="entry name" value="RVT_2"/>
    <property type="match status" value="1"/>
</dbReference>
<evidence type="ECO:0000313" key="4">
    <source>
        <dbReference type="Proteomes" id="UP001151760"/>
    </source>
</evidence>
<proteinExistence type="predicted"/>
<protein>
    <submittedName>
        <fullName evidence="3">Ribonuclease H-like domain-containing protein</fullName>
    </submittedName>
</protein>
<feature type="region of interest" description="Disordered" evidence="1">
    <location>
        <begin position="338"/>
        <end position="364"/>
    </location>
</feature>
<feature type="region of interest" description="Disordered" evidence="1">
    <location>
        <begin position="219"/>
        <end position="244"/>
    </location>
</feature>
<feature type="compositionally biased region" description="Polar residues" evidence="1">
    <location>
        <begin position="219"/>
        <end position="233"/>
    </location>
</feature>
<dbReference type="EMBL" id="BQNB010018856">
    <property type="protein sequence ID" value="GJT79002.1"/>
    <property type="molecule type" value="Genomic_DNA"/>
</dbReference>
<comment type="caution">
    <text evidence="3">The sequence shown here is derived from an EMBL/GenBank/DDBJ whole genome shotgun (WGS) entry which is preliminary data.</text>
</comment>